<evidence type="ECO:0000256" key="6">
    <source>
        <dbReference type="SAM" id="MobiDB-lite"/>
    </source>
</evidence>
<proteinExistence type="inferred from homology"/>
<feature type="transmembrane region" description="Helical" evidence="7">
    <location>
        <begin position="40"/>
        <end position="62"/>
    </location>
</feature>
<evidence type="ECO:0000259" key="8">
    <source>
        <dbReference type="Pfam" id="PF20684"/>
    </source>
</evidence>
<keyword evidence="10" id="KW-1185">Reference proteome</keyword>
<comment type="subcellular location">
    <subcellularLocation>
        <location evidence="1">Membrane</location>
        <topology evidence="1">Multi-pass membrane protein</topology>
    </subcellularLocation>
</comment>
<evidence type="ECO:0000256" key="4">
    <source>
        <dbReference type="ARBA" id="ARBA00023136"/>
    </source>
</evidence>
<feature type="transmembrane region" description="Helical" evidence="7">
    <location>
        <begin position="138"/>
        <end position="161"/>
    </location>
</feature>
<evidence type="ECO:0000256" key="2">
    <source>
        <dbReference type="ARBA" id="ARBA00022692"/>
    </source>
</evidence>
<comment type="caution">
    <text evidence="9">The sequence shown here is derived from an EMBL/GenBank/DDBJ whole genome shotgun (WGS) entry which is preliminary data.</text>
</comment>
<dbReference type="InterPro" id="IPR049326">
    <property type="entry name" value="Rhodopsin_dom_fungi"/>
</dbReference>
<dbReference type="InterPro" id="IPR052337">
    <property type="entry name" value="SAT4-like"/>
</dbReference>
<comment type="similarity">
    <text evidence="5">Belongs to the SAT4 family.</text>
</comment>
<name>A0AAI9V2Q7_9PEZI</name>
<accession>A0AAI9V2Q7</accession>
<evidence type="ECO:0000313" key="9">
    <source>
        <dbReference type="EMBL" id="KAK1468183.1"/>
    </source>
</evidence>
<dbReference type="Pfam" id="PF20684">
    <property type="entry name" value="Fung_rhodopsin"/>
    <property type="match status" value="1"/>
</dbReference>
<keyword evidence="3 7" id="KW-1133">Transmembrane helix</keyword>
<protein>
    <recommendedName>
        <fullName evidence="8">Rhodopsin domain-containing protein</fullName>
    </recommendedName>
</protein>
<dbReference type="AlphaFoldDB" id="A0AAI9V2Q7"/>
<organism evidence="9 10">
    <name type="scientific">Colletotrichum cuscutae</name>
    <dbReference type="NCBI Taxonomy" id="1209917"/>
    <lineage>
        <taxon>Eukaryota</taxon>
        <taxon>Fungi</taxon>
        <taxon>Dikarya</taxon>
        <taxon>Ascomycota</taxon>
        <taxon>Pezizomycotina</taxon>
        <taxon>Sordariomycetes</taxon>
        <taxon>Hypocreomycetidae</taxon>
        <taxon>Glomerellales</taxon>
        <taxon>Glomerellaceae</taxon>
        <taxon>Colletotrichum</taxon>
        <taxon>Colletotrichum acutatum species complex</taxon>
    </lineage>
</organism>
<feature type="transmembrane region" description="Helical" evidence="7">
    <location>
        <begin position="214"/>
        <end position="236"/>
    </location>
</feature>
<dbReference type="PANTHER" id="PTHR33048:SF123">
    <property type="entry name" value="INTEGRAL MEMBRANE PROTEIN"/>
    <property type="match status" value="1"/>
</dbReference>
<feature type="region of interest" description="Disordered" evidence="6">
    <location>
        <begin position="505"/>
        <end position="524"/>
    </location>
</feature>
<reference evidence="9" key="1">
    <citation type="submission" date="2016-11" db="EMBL/GenBank/DDBJ databases">
        <title>The genome sequence of Colletotrichum cuscutae.</title>
        <authorList>
            <person name="Baroncelli R."/>
        </authorList>
    </citation>
    <scope>NUCLEOTIDE SEQUENCE</scope>
    <source>
        <strain evidence="9">IMI 304802</strain>
    </source>
</reference>
<evidence type="ECO:0000256" key="7">
    <source>
        <dbReference type="SAM" id="Phobius"/>
    </source>
</evidence>
<evidence type="ECO:0000313" key="10">
    <source>
        <dbReference type="Proteomes" id="UP001239213"/>
    </source>
</evidence>
<feature type="transmembrane region" description="Helical" evidence="7">
    <location>
        <begin position="248"/>
        <end position="270"/>
    </location>
</feature>
<gene>
    <name evidence="9" type="ORF">CCUS01_06685</name>
</gene>
<dbReference type="GO" id="GO:0016020">
    <property type="term" value="C:membrane"/>
    <property type="evidence" value="ECO:0007669"/>
    <property type="project" value="UniProtKB-SubCell"/>
</dbReference>
<dbReference type="Proteomes" id="UP001239213">
    <property type="component" value="Unassembled WGS sequence"/>
</dbReference>
<sequence>MLIWPGLEKEDMDVSSNETTEGGFGSTEMQALSHESLANMMLGVIIAVLVVTTVFVGLRIYVRARVMKKWGADDTMVTLSFATVAFHGIMLCLGKWRGQSWKDTVWADVGERDTGTRFGLGKHVWMTQTQTIEKAQKLAMFIMMIYSIAFITIKIAFLLQYRRSFPLLMVEMLCNAGIAFLVLFGVSLMISAGITYSLVLKREMTDSPVSVLGWWLANASIHLLTNIFIFVLPLPLLGRLRLRRVEKLALVISFTLGLLTCAVSVMRIAYLPGSFDMVDMTYDGISIILWSVVELSCAVICCCIPTLRPLVERRQRGLTDDYDDATIFGGGMFREDMTFGEGPQRVLPGMNGVNNERISSSISCASETGTRKPGPTFFWLRTRKQSDHSSINGLDDIEPVPMPPHAGPMMAAAAAAIPVVEVHGVRRESEHGIIVVESERVEGGVERERGIPRRASVRSSLRSDSSLGVALRRDLSVRRHTSIALTERDSDDDVYYFGVNEEDVDLECPTPLSPPPKCRKSTSS</sequence>
<feature type="transmembrane region" description="Helical" evidence="7">
    <location>
        <begin position="74"/>
        <end position="96"/>
    </location>
</feature>
<keyword evidence="2 7" id="KW-0812">Transmembrane</keyword>
<evidence type="ECO:0000256" key="1">
    <source>
        <dbReference type="ARBA" id="ARBA00004141"/>
    </source>
</evidence>
<feature type="transmembrane region" description="Helical" evidence="7">
    <location>
        <begin position="173"/>
        <end position="194"/>
    </location>
</feature>
<evidence type="ECO:0000256" key="5">
    <source>
        <dbReference type="ARBA" id="ARBA00038359"/>
    </source>
</evidence>
<feature type="domain" description="Rhodopsin" evidence="8">
    <location>
        <begin position="58"/>
        <end position="313"/>
    </location>
</feature>
<keyword evidence="4 7" id="KW-0472">Membrane</keyword>
<evidence type="ECO:0000256" key="3">
    <source>
        <dbReference type="ARBA" id="ARBA00022989"/>
    </source>
</evidence>
<feature type="transmembrane region" description="Helical" evidence="7">
    <location>
        <begin position="285"/>
        <end position="307"/>
    </location>
</feature>
<dbReference type="PANTHER" id="PTHR33048">
    <property type="entry name" value="PTH11-LIKE INTEGRAL MEMBRANE PROTEIN (AFU_ORTHOLOGUE AFUA_5G11245)"/>
    <property type="match status" value="1"/>
</dbReference>
<dbReference type="EMBL" id="MPDP01000253">
    <property type="protein sequence ID" value="KAK1468183.1"/>
    <property type="molecule type" value="Genomic_DNA"/>
</dbReference>